<name>A0ABN8BZI2_9STRA</name>
<accession>A0ABN8BZI2</accession>
<dbReference type="Proteomes" id="UP001157938">
    <property type="component" value="Unassembled WGS sequence"/>
</dbReference>
<feature type="transmembrane region" description="Helical" evidence="1">
    <location>
        <begin position="18"/>
        <end position="37"/>
    </location>
</feature>
<evidence type="ECO:0000256" key="1">
    <source>
        <dbReference type="SAM" id="Phobius"/>
    </source>
</evidence>
<sequence>MDLLDVNLDNVADTLLNVYVYALLEFASFLTLTLMMMRNCRLQAIYHLAFVLETQALLVQVKLMTWVLMSLSFRVIHFGADFTFEFSWMTHNNA</sequence>
<feature type="transmembrane region" description="Helical" evidence="1">
    <location>
        <begin position="44"/>
        <end position="69"/>
    </location>
</feature>
<reference evidence="2 3" key="1">
    <citation type="submission" date="2021-11" db="EMBL/GenBank/DDBJ databases">
        <authorList>
            <person name="Islam A."/>
            <person name="Islam S."/>
            <person name="Flora M.S."/>
            <person name="Rahman M."/>
            <person name="Ziaur R.M."/>
            <person name="Epstein J.H."/>
            <person name="Hassan M."/>
            <person name="Klassen M."/>
            <person name="Woodard K."/>
            <person name="Webb A."/>
            <person name="Webby R.J."/>
            <person name="El Zowalaty M.E."/>
        </authorList>
    </citation>
    <scope>NUCLEOTIDE SEQUENCE [LARGE SCALE GENOMIC DNA]</scope>
    <source>
        <strain evidence="2">Pf1</strain>
    </source>
</reference>
<gene>
    <name evidence="2" type="ORF">PFR001_LOCUS1942</name>
</gene>
<keyword evidence="1" id="KW-0472">Membrane</keyword>
<comment type="caution">
    <text evidence="2">The sequence shown here is derived from an EMBL/GenBank/DDBJ whole genome shotgun (WGS) entry which is preliminary data.</text>
</comment>
<keyword evidence="1" id="KW-0812">Transmembrane</keyword>
<evidence type="ECO:0000313" key="3">
    <source>
        <dbReference type="Proteomes" id="UP001157938"/>
    </source>
</evidence>
<keyword evidence="3" id="KW-1185">Reference proteome</keyword>
<protein>
    <submittedName>
        <fullName evidence="2">Uncharacterized protein</fullName>
    </submittedName>
</protein>
<proteinExistence type="predicted"/>
<dbReference type="EMBL" id="CAKLBC010000412">
    <property type="protein sequence ID" value="CAH0486296.1"/>
    <property type="molecule type" value="Genomic_DNA"/>
</dbReference>
<keyword evidence="1" id="KW-1133">Transmembrane helix</keyword>
<evidence type="ECO:0000313" key="2">
    <source>
        <dbReference type="EMBL" id="CAH0486296.1"/>
    </source>
</evidence>
<organism evidence="2 3">
    <name type="scientific">Peronospora farinosa</name>
    <dbReference type="NCBI Taxonomy" id="134698"/>
    <lineage>
        <taxon>Eukaryota</taxon>
        <taxon>Sar</taxon>
        <taxon>Stramenopiles</taxon>
        <taxon>Oomycota</taxon>
        <taxon>Peronosporomycetes</taxon>
        <taxon>Peronosporales</taxon>
        <taxon>Peronosporaceae</taxon>
        <taxon>Peronospora</taxon>
    </lineage>
</organism>